<keyword evidence="7 10" id="KW-0472">Membrane</keyword>
<evidence type="ECO:0000313" key="13">
    <source>
        <dbReference type="Proteomes" id="UP000323708"/>
    </source>
</evidence>
<evidence type="ECO:0000256" key="6">
    <source>
        <dbReference type="ARBA" id="ARBA00022989"/>
    </source>
</evidence>
<keyword evidence="3" id="KW-1003">Cell membrane</keyword>
<reference evidence="12 13" key="1">
    <citation type="submission" date="2019-09" db="EMBL/GenBank/DDBJ databases">
        <authorList>
            <person name="Chen X.-Y."/>
        </authorList>
    </citation>
    <scope>NUCLEOTIDE SEQUENCE [LARGE SCALE GENOMIC DNA]</scope>
    <source>
        <strain evidence="12 13">NY5</strain>
    </source>
</reference>
<dbReference type="SMART" id="SM00014">
    <property type="entry name" value="acidPPc"/>
    <property type="match status" value="1"/>
</dbReference>
<protein>
    <recommendedName>
        <fullName evidence="2">undecaprenyl-diphosphate phosphatase</fullName>
        <ecNumber evidence="2">3.6.1.27</ecNumber>
    </recommendedName>
    <alternativeName>
        <fullName evidence="8">Undecaprenyl pyrophosphate phosphatase</fullName>
    </alternativeName>
</protein>
<name>A0A5B0WVY2_9GAMM</name>
<dbReference type="CDD" id="cd01610">
    <property type="entry name" value="PAP2_like"/>
    <property type="match status" value="1"/>
</dbReference>
<dbReference type="AlphaFoldDB" id="A0A5B0WVY2"/>
<dbReference type="GO" id="GO:0005886">
    <property type="term" value="C:plasma membrane"/>
    <property type="evidence" value="ECO:0007669"/>
    <property type="project" value="UniProtKB-SubCell"/>
</dbReference>
<feature type="transmembrane region" description="Helical" evidence="10">
    <location>
        <begin position="131"/>
        <end position="150"/>
    </location>
</feature>
<comment type="subcellular location">
    <subcellularLocation>
        <location evidence="1">Cell membrane</location>
        <topology evidence="1">Multi-pass membrane protein</topology>
    </subcellularLocation>
</comment>
<dbReference type="GO" id="GO:0050380">
    <property type="term" value="F:undecaprenyl-diphosphatase activity"/>
    <property type="evidence" value="ECO:0007669"/>
    <property type="project" value="UniProtKB-EC"/>
</dbReference>
<keyword evidence="6 10" id="KW-1133">Transmembrane helix</keyword>
<dbReference type="EMBL" id="VTUX01000005">
    <property type="protein sequence ID" value="KAA1190657.1"/>
    <property type="molecule type" value="Genomic_DNA"/>
</dbReference>
<evidence type="ECO:0000313" key="12">
    <source>
        <dbReference type="EMBL" id="KAA1190657.1"/>
    </source>
</evidence>
<evidence type="ECO:0000256" key="2">
    <source>
        <dbReference type="ARBA" id="ARBA00012374"/>
    </source>
</evidence>
<keyword evidence="13" id="KW-1185">Reference proteome</keyword>
<dbReference type="Gene3D" id="1.20.144.10">
    <property type="entry name" value="Phosphatidic acid phosphatase type 2/haloperoxidase"/>
    <property type="match status" value="1"/>
</dbReference>
<dbReference type="Proteomes" id="UP000323708">
    <property type="component" value="Unassembled WGS sequence"/>
</dbReference>
<keyword evidence="5" id="KW-0378">Hydrolase</keyword>
<dbReference type="InterPro" id="IPR000326">
    <property type="entry name" value="PAP2/HPO"/>
</dbReference>
<dbReference type="EC" id="3.6.1.27" evidence="2"/>
<dbReference type="PANTHER" id="PTHR14969:SF62">
    <property type="entry name" value="DECAPRENYLPHOSPHORYL-5-PHOSPHORIBOSE PHOSPHATASE RV3807C-RELATED"/>
    <property type="match status" value="1"/>
</dbReference>
<accession>A0A5B0WVY2</accession>
<evidence type="ECO:0000256" key="10">
    <source>
        <dbReference type="SAM" id="Phobius"/>
    </source>
</evidence>
<comment type="caution">
    <text evidence="12">The sequence shown here is derived from an EMBL/GenBank/DDBJ whole genome shotgun (WGS) entry which is preliminary data.</text>
</comment>
<feature type="transmembrane region" description="Helical" evidence="10">
    <location>
        <begin position="90"/>
        <end position="111"/>
    </location>
</feature>
<organism evidence="12 13">
    <name type="scientific">Pseudohalioglobus sediminis</name>
    <dbReference type="NCBI Taxonomy" id="2606449"/>
    <lineage>
        <taxon>Bacteria</taxon>
        <taxon>Pseudomonadati</taxon>
        <taxon>Pseudomonadota</taxon>
        <taxon>Gammaproteobacteria</taxon>
        <taxon>Cellvibrionales</taxon>
        <taxon>Halieaceae</taxon>
        <taxon>Pseudohalioglobus</taxon>
    </lineage>
</organism>
<dbReference type="PANTHER" id="PTHR14969">
    <property type="entry name" value="SPHINGOSINE-1-PHOSPHATE PHOSPHOHYDROLASE"/>
    <property type="match status" value="1"/>
</dbReference>
<gene>
    <name evidence="12" type="ORF">F0M18_11365</name>
</gene>
<evidence type="ECO:0000256" key="7">
    <source>
        <dbReference type="ARBA" id="ARBA00023136"/>
    </source>
</evidence>
<evidence type="ECO:0000259" key="11">
    <source>
        <dbReference type="SMART" id="SM00014"/>
    </source>
</evidence>
<dbReference type="InterPro" id="IPR036938">
    <property type="entry name" value="PAP2/HPO_sf"/>
</dbReference>
<comment type="catalytic activity">
    <reaction evidence="9">
        <text>di-trans,octa-cis-undecaprenyl diphosphate + H2O = di-trans,octa-cis-undecaprenyl phosphate + phosphate + H(+)</text>
        <dbReference type="Rhea" id="RHEA:28094"/>
        <dbReference type="ChEBI" id="CHEBI:15377"/>
        <dbReference type="ChEBI" id="CHEBI:15378"/>
        <dbReference type="ChEBI" id="CHEBI:43474"/>
        <dbReference type="ChEBI" id="CHEBI:58405"/>
        <dbReference type="ChEBI" id="CHEBI:60392"/>
        <dbReference type="EC" id="3.6.1.27"/>
    </reaction>
</comment>
<sequence length="151" mass="16028">MVIPMARAISRSGDGYLHLLTPLLAWLLDPAGLERLLPLLIISLLLERIAYWLIKNALRRPRPADAVPGFRSLITAGDQFSFPSGHSSGAFLLATALVIVYGPLAAPLLLWALAVALSRVLLGVHYPGDTLAGALMGSFVVISVATHLGAN</sequence>
<dbReference type="SUPFAM" id="SSF48317">
    <property type="entry name" value="Acid phosphatase/Vanadium-dependent haloperoxidase"/>
    <property type="match status" value="1"/>
</dbReference>
<evidence type="ECO:0000256" key="4">
    <source>
        <dbReference type="ARBA" id="ARBA00022692"/>
    </source>
</evidence>
<evidence type="ECO:0000256" key="5">
    <source>
        <dbReference type="ARBA" id="ARBA00022801"/>
    </source>
</evidence>
<evidence type="ECO:0000256" key="8">
    <source>
        <dbReference type="ARBA" id="ARBA00032707"/>
    </source>
</evidence>
<keyword evidence="4 10" id="KW-0812">Transmembrane</keyword>
<evidence type="ECO:0000256" key="1">
    <source>
        <dbReference type="ARBA" id="ARBA00004651"/>
    </source>
</evidence>
<proteinExistence type="predicted"/>
<evidence type="ECO:0000256" key="9">
    <source>
        <dbReference type="ARBA" id="ARBA00047594"/>
    </source>
</evidence>
<feature type="domain" description="Phosphatidic acid phosphatase type 2/haloperoxidase" evidence="11">
    <location>
        <begin position="40"/>
        <end position="145"/>
    </location>
</feature>
<dbReference type="Pfam" id="PF01569">
    <property type="entry name" value="PAP2"/>
    <property type="match status" value="1"/>
</dbReference>
<evidence type="ECO:0000256" key="3">
    <source>
        <dbReference type="ARBA" id="ARBA00022475"/>
    </source>
</evidence>